<comment type="caution">
    <text evidence="1">The sequence shown here is derived from an EMBL/GenBank/DDBJ whole genome shotgun (WGS) entry which is preliminary data.</text>
</comment>
<dbReference type="EMBL" id="LAZR01058764">
    <property type="protein sequence ID" value="KKK69206.1"/>
    <property type="molecule type" value="Genomic_DNA"/>
</dbReference>
<feature type="non-terminal residue" evidence="1">
    <location>
        <position position="53"/>
    </location>
</feature>
<sequence>MVNPHILRREIAEIEVYDPGIWDRLLVDGRAGVISDHHVSEENHTQGELWERI</sequence>
<proteinExistence type="predicted"/>
<gene>
    <name evidence="1" type="ORF">LCGC14_2936340</name>
</gene>
<protein>
    <submittedName>
        <fullName evidence="1">Uncharacterized protein</fullName>
    </submittedName>
</protein>
<organism evidence="1">
    <name type="scientific">marine sediment metagenome</name>
    <dbReference type="NCBI Taxonomy" id="412755"/>
    <lineage>
        <taxon>unclassified sequences</taxon>
        <taxon>metagenomes</taxon>
        <taxon>ecological metagenomes</taxon>
    </lineage>
</organism>
<name>A0A0F9AAC3_9ZZZZ</name>
<evidence type="ECO:0000313" key="1">
    <source>
        <dbReference type="EMBL" id="KKK69206.1"/>
    </source>
</evidence>
<dbReference type="AlphaFoldDB" id="A0A0F9AAC3"/>
<accession>A0A0F9AAC3</accession>
<reference evidence="1" key="1">
    <citation type="journal article" date="2015" name="Nature">
        <title>Complex archaea that bridge the gap between prokaryotes and eukaryotes.</title>
        <authorList>
            <person name="Spang A."/>
            <person name="Saw J.H."/>
            <person name="Jorgensen S.L."/>
            <person name="Zaremba-Niedzwiedzka K."/>
            <person name="Martijn J."/>
            <person name="Lind A.E."/>
            <person name="van Eijk R."/>
            <person name="Schleper C."/>
            <person name="Guy L."/>
            <person name="Ettema T.J."/>
        </authorList>
    </citation>
    <scope>NUCLEOTIDE SEQUENCE</scope>
</reference>